<dbReference type="EMBL" id="UINC01005229">
    <property type="protein sequence ID" value="SVA19957.1"/>
    <property type="molecule type" value="Genomic_DNA"/>
</dbReference>
<evidence type="ECO:0000256" key="1">
    <source>
        <dbReference type="ARBA" id="ARBA00008779"/>
    </source>
</evidence>
<reference evidence="6" key="1">
    <citation type="submission" date="2018-05" db="EMBL/GenBank/DDBJ databases">
        <authorList>
            <person name="Lanie J.A."/>
            <person name="Ng W.-L."/>
            <person name="Kazmierczak K.M."/>
            <person name="Andrzejewski T.M."/>
            <person name="Davidsen T.M."/>
            <person name="Wayne K.J."/>
            <person name="Tettelin H."/>
            <person name="Glass J.I."/>
            <person name="Rusch D."/>
            <person name="Podicherti R."/>
            <person name="Tsui H.-C.T."/>
            <person name="Winkler M.E."/>
        </authorList>
    </citation>
    <scope>NUCLEOTIDE SEQUENCE</scope>
</reference>
<dbReference type="InterPro" id="IPR017850">
    <property type="entry name" value="Alkaline_phosphatase_core_sf"/>
</dbReference>
<evidence type="ECO:0000313" key="6">
    <source>
        <dbReference type="EMBL" id="SVA19957.1"/>
    </source>
</evidence>
<dbReference type="InterPro" id="IPR000917">
    <property type="entry name" value="Sulfatase_N"/>
</dbReference>
<protein>
    <recommendedName>
        <fullName evidence="5">Sulfatase N-terminal domain-containing protein</fullName>
    </recommendedName>
</protein>
<dbReference type="PANTHER" id="PTHR42693:SF53">
    <property type="entry name" value="ENDO-4-O-SULFATASE"/>
    <property type="match status" value="1"/>
</dbReference>
<feature type="non-terminal residue" evidence="6">
    <location>
        <position position="1"/>
    </location>
</feature>
<dbReference type="Gene3D" id="2.60.120.260">
    <property type="entry name" value="Galactose-binding domain-like"/>
    <property type="match status" value="1"/>
</dbReference>
<keyword evidence="2" id="KW-0479">Metal-binding</keyword>
<dbReference type="PROSITE" id="PS00523">
    <property type="entry name" value="SULFATASE_1"/>
    <property type="match status" value="1"/>
</dbReference>
<dbReference type="GO" id="GO:0004065">
    <property type="term" value="F:arylsulfatase activity"/>
    <property type="evidence" value="ECO:0007669"/>
    <property type="project" value="TreeGrafter"/>
</dbReference>
<proteinExistence type="inferred from homology"/>
<name>A0A381TY88_9ZZZZ</name>
<dbReference type="PANTHER" id="PTHR42693">
    <property type="entry name" value="ARYLSULFATASE FAMILY MEMBER"/>
    <property type="match status" value="1"/>
</dbReference>
<evidence type="ECO:0000256" key="4">
    <source>
        <dbReference type="ARBA" id="ARBA00022837"/>
    </source>
</evidence>
<sequence length="607" mass="68588">VAINNSLFAFVPLRNIPCVKFLLCLSILLCTFAHAKQPNIIVILTDDQGWGDLSLNGNKNLSTPNIDSLARDGASFDRFFVCPVCSPTRAEFLTGRYHVRGGVYSTSAGGERLNLDEQTIGDTFKAAGYATGAFGKWHNGMQYPYHPNGRGFDEFYGFCSGHWGDYFSPPLEHNGRIVRGEGFCIDDFTDKAMLFMEKAHKVGRPFFAYLPYNTPHSPMQVPDRFWKKFERKDLSMRHRDWQKPNLRPRQRENLSHVRCALAMCENIDWNVGRVLQKLHNLKITNDTIVAFFHDNGPNGLRWNGSMKGRKGSTDEGGVRSPLLVRWPKGIKAGTKVKQISAAIDLLPTLADLTGIQVVSRKKLDGRSLKPLLLGKKAPWKDRNIFSHWGGRVSVRTQQYRMDNTGKLFDMVADPGQIKDISKTNPGIAGNLRQVVTKWENSVLSELKRGERPFVIAYPNYAWTQIPARDATAHGGIKRSNRFPNCSYFTNWIKLEDKITWQTEVGAAGKYEATLHYAVPKGDEGAVLELIHNQSKLRYTITEAHEVPNRGQENDRVLRKESYVKDFKAVKMGIIALKKGKGELTLHALKIPGKEALEFRLLMLKRVN</sequence>
<dbReference type="GO" id="GO:0046872">
    <property type="term" value="F:metal ion binding"/>
    <property type="evidence" value="ECO:0007669"/>
    <property type="project" value="UniProtKB-KW"/>
</dbReference>
<dbReference type="Pfam" id="PF00884">
    <property type="entry name" value="Sulfatase"/>
    <property type="match status" value="1"/>
</dbReference>
<evidence type="ECO:0000256" key="2">
    <source>
        <dbReference type="ARBA" id="ARBA00022723"/>
    </source>
</evidence>
<keyword evidence="4" id="KW-0106">Calcium</keyword>
<dbReference type="AlphaFoldDB" id="A0A381TY88"/>
<feature type="domain" description="Sulfatase N-terminal" evidence="5">
    <location>
        <begin position="38"/>
        <end position="355"/>
    </location>
</feature>
<comment type="similarity">
    <text evidence="1">Belongs to the sulfatase family.</text>
</comment>
<organism evidence="6">
    <name type="scientific">marine metagenome</name>
    <dbReference type="NCBI Taxonomy" id="408172"/>
    <lineage>
        <taxon>unclassified sequences</taxon>
        <taxon>metagenomes</taxon>
        <taxon>ecological metagenomes</taxon>
    </lineage>
</organism>
<accession>A0A381TY88</accession>
<dbReference type="SUPFAM" id="SSF53649">
    <property type="entry name" value="Alkaline phosphatase-like"/>
    <property type="match status" value="1"/>
</dbReference>
<evidence type="ECO:0000256" key="3">
    <source>
        <dbReference type="ARBA" id="ARBA00022801"/>
    </source>
</evidence>
<keyword evidence="3" id="KW-0378">Hydrolase</keyword>
<dbReference type="InterPro" id="IPR024607">
    <property type="entry name" value="Sulfatase_CS"/>
</dbReference>
<gene>
    <name evidence="6" type="ORF">METZ01_LOCUS72811</name>
</gene>
<dbReference type="InterPro" id="IPR050738">
    <property type="entry name" value="Sulfatase"/>
</dbReference>
<dbReference type="CDD" id="cd16146">
    <property type="entry name" value="ARS_like"/>
    <property type="match status" value="1"/>
</dbReference>
<dbReference type="Gene3D" id="3.40.720.10">
    <property type="entry name" value="Alkaline Phosphatase, subunit A"/>
    <property type="match status" value="1"/>
</dbReference>
<evidence type="ECO:0000259" key="5">
    <source>
        <dbReference type="Pfam" id="PF00884"/>
    </source>
</evidence>